<protein>
    <recommendedName>
        <fullName evidence="3">Sulfur carrier protein FdhD</fullName>
    </recommendedName>
</protein>
<comment type="subcellular location">
    <subcellularLocation>
        <location evidence="3">Cytoplasm</location>
    </subcellularLocation>
</comment>
<evidence type="ECO:0000313" key="5">
    <source>
        <dbReference type="Proteomes" id="UP000664332"/>
    </source>
</evidence>
<sequence>MSSAAGTTPGRRITTRTRATVLRADGTSTIRRETLAGEQPLEIRVNGQQLAVTMRTPGNDFFLVAGNLVAEGFLTRAEQIDSLRYCSNNPGPDGDRSYNVVDATIPSLDSCAVDFRRVITTSACGICGSTSIDQVRKTSEFTIDPTGPVIDRDLLLGLPDSLRRHQRLFDSTGGLHAAGLFDGAGRLLAAHEDVGRHNAVDKVIGEMVLADRLPLAGTIMQVSGRASFELVQKCVLAGIPVMAAVSAPSSLAVQLAADAGLTLVGFSRGDRATVYTHTQKIINLTRGDDCPTTDQERI</sequence>
<feature type="active site" description="Cysteine persulfide intermediate" evidence="3">
    <location>
        <position position="124"/>
    </location>
</feature>
<accession>A0A939E198</accession>
<evidence type="ECO:0000256" key="3">
    <source>
        <dbReference type="HAMAP-Rule" id="MF_00187"/>
    </source>
</evidence>
<dbReference type="GO" id="GO:0097163">
    <property type="term" value="F:sulfur carrier activity"/>
    <property type="evidence" value="ECO:0007669"/>
    <property type="project" value="UniProtKB-UniRule"/>
</dbReference>
<proteinExistence type="inferred from homology"/>
<keyword evidence="5" id="KW-1185">Reference proteome</keyword>
<dbReference type="HAMAP" id="MF_00187">
    <property type="entry name" value="FdhD"/>
    <property type="match status" value="1"/>
</dbReference>
<dbReference type="InterPro" id="IPR003786">
    <property type="entry name" value="FdhD"/>
</dbReference>
<dbReference type="PIRSF" id="PIRSF015626">
    <property type="entry name" value="FdhD"/>
    <property type="match status" value="1"/>
</dbReference>
<dbReference type="EMBL" id="JAFLEQ010000008">
    <property type="protein sequence ID" value="MBN9643861.1"/>
    <property type="molecule type" value="Genomic_DNA"/>
</dbReference>
<comment type="similarity">
    <text evidence="3">Belongs to the FdhD family.</text>
</comment>
<keyword evidence="2 3" id="KW-0501">Molybdenum cofactor biosynthesis</keyword>
<dbReference type="Gene3D" id="3.10.20.10">
    <property type="match status" value="1"/>
</dbReference>
<dbReference type="NCBIfam" id="NF001943">
    <property type="entry name" value="PRK00724.1-2"/>
    <property type="match status" value="1"/>
</dbReference>
<evidence type="ECO:0000256" key="2">
    <source>
        <dbReference type="ARBA" id="ARBA00023150"/>
    </source>
</evidence>
<dbReference type="AlphaFoldDB" id="A0A939E198"/>
<dbReference type="Gene3D" id="3.40.140.10">
    <property type="entry name" value="Cytidine Deaminase, domain 2"/>
    <property type="match status" value="1"/>
</dbReference>
<dbReference type="GO" id="GO:0016783">
    <property type="term" value="F:sulfurtransferase activity"/>
    <property type="evidence" value="ECO:0007669"/>
    <property type="project" value="InterPro"/>
</dbReference>
<dbReference type="Pfam" id="PF02634">
    <property type="entry name" value="FdhD-NarQ"/>
    <property type="match status" value="1"/>
</dbReference>
<dbReference type="GO" id="GO:0005737">
    <property type="term" value="C:cytoplasm"/>
    <property type="evidence" value="ECO:0007669"/>
    <property type="project" value="UniProtKB-SubCell"/>
</dbReference>
<evidence type="ECO:0000256" key="1">
    <source>
        <dbReference type="ARBA" id="ARBA00022490"/>
    </source>
</evidence>
<dbReference type="PANTHER" id="PTHR30592">
    <property type="entry name" value="FORMATE DEHYDROGENASE"/>
    <property type="match status" value="1"/>
</dbReference>
<organism evidence="4 5">
    <name type="scientific">Corynebacterium mendelii</name>
    <dbReference type="NCBI Taxonomy" id="2765362"/>
    <lineage>
        <taxon>Bacteria</taxon>
        <taxon>Bacillati</taxon>
        <taxon>Actinomycetota</taxon>
        <taxon>Actinomycetes</taxon>
        <taxon>Mycobacteriales</taxon>
        <taxon>Corynebacteriaceae</taxon>
        <taxon>Corynebacterium</taxon>
    </lineage>
</organism>
<dbReference type="NCBIfam" id="TIGR00129">
    <property type="entry name" value="fdhD_narQ"/>
    <property type="match status" value="1"/>
</dbReference>
<reference evidence="4" key="1">
    <citation type="submission" date="2021-03" db="EMBL/GenBank/DDBJ databases">
        <authorList>
            <person name="Sun Q."/>
        </authorList>
    </citation>
    <scope>NUCLEOTIDE SEQUENCE</scope>
    <source>
        <strain evidence="4">CCM 8862</strain>
    </source>
</reference>
<dbReference type="Proteomes" id="UP000664332">
    <property type="component" value="Unassembled WGS sequence"/>
</dbReference>
<dbReference type="GO" id="GO:0006777">
    <property type="term" value="P:Mo-molybdopterin cofactor biosynthetic process"/>
    <property type="evidence" value="ECO:0007669"/>
    <property type="project" value="UniProtKB-UniRule"/>
</dbReference>
<evidence type="ECO:0000313" key="4">
    <source>
        <dbReference type="EMBL" id="MBN9643861.1"/>
    </source>
</evidence>
<dbReference type="PANTHER" id="PTHR30592:SF1">
    <property type="entry name" value="SULFUR CARRIER PROTEIN FDHD"/>
    <property type="match status" value="1"/>
</dbReference>
<comment type="function">
    <text evidence="3">Required for formate dehydrogenase (FDH) activity. Acts as a sulfur carrier protein that transfers sulfur from IscS to the molybdenum cofactor prior to its insertion into FDH.</text>
</comment>
<name>A0A939E198_9CORY</name>
<keyword evidence="1 3" id="KW-0963">Cytoplasm</keyword>
<dbReference type="InterPro" id="IPR016193">
    <property type="entry name" value="Cytidine_deaminase-like"/>
</dbReference>
<feature type="binding site" evidence="3">
    <location>
        <begin position="266"/>
        <end position="271"/>
    </location>
    <ligand>
        <name>Mo-bis(molybdopterin guanine dinucleotide)</name>
        <dbReference type="ChEBI" id="CHEBI:60539"/>
    </ligand>
</feature>
<comment type="caution">
    <text evidence="4">The sequence shown here is derived from an EMBL/GenBank/DDBJ whole genome shotgun (WGS) entry which is preliminary data.</text>
</comment>
<dbReference type="SUPFAM" id="SSF53927">
    <property type="entry name" value="Cytidine deaminase-like"/>
    <property type="match status" value="1"/>
</dbReference>
<dbReference type="RefSeq" id="WP_207118583.1">
    <property type="nucleotide sequence ID" value="NZ_JAFLEQ010000008.1"/>
</dbReference>
<gene>
    <name evidence="3 4" type="primary">fdhD</name>
    <name evidence="4" type="ORF">JZY06_04380</name>
</gene>